<protein>
    <submittedName>
        <fullName evidence="1">Uncharacterized protein</fullName>
    </submittedName>
</protein>
<accession>A0A6J7WW89</accession>
<evidence type="ECO:0000313" key="1">
    <source>
        <dbReference type="EMBL" id="CAB5222319.1"/>
    </source>
</evidence>
<sequence length="72" mass="8121">MTNELSMCPTCGHRNNETHARWCDHNLTTQASEYACDSCGREVDNGHGLYTPHGDRFCEDCYIKDIILVVGD</sequence>
<name>A0A6J7WW89_9CAUD</name>
<dbReference type="EMBL" id="LR798301">
    <property type="protein sequence ID" value="CAB5222319.1"/>
    <property type="molecule type" value="Genomic_DNA"/>
</dbReference>
<organism evidence="1">
    <name type="scientific">uncultured Caudovirales phage</name>
    <dbReference type="NCBI Taxonomy" id="2100421"/>
    <lineage>
        <taxon>Viruses</taxon>
        <taxon>Duplodnaviria</taxon>
        <taxon>Heunggongvirae</taxon>
        <taxon>Uroviricota</taxon>
        <taxon>Caudoviricetes</taxon>
        <taxon>Peduoviridae</taxon>
        <taxon>Maltschvirus</taxon>
        <taxon>Maltschvirus maltsch</taxon>
    </lineage>
</organism>
<reference evidence="1" key="1">
    <citation type="submission" date="2020-05" db="EMBL/GenBank/DDBJ databases">
        <authorList>
            <person name="Chiriac C."/>
            <person name="Salcher M."/>
            <person name="Ghai R."/>
            <person name="Kavagutti S V."/>
        </authorList>
    </citation>
    <scope>NUCLEOTIDE SEQUENCE</scope>
</reference>
<gene>
    <name evidence="1" type="ORF">UFOVP361_119</name>
</gene>
<proteinExistence type="predicted"/>